<comment type="caution">
    <text evidence="1">The sequence shown here is derived from an EMBL/GenBank/DDBJ whole genome shotgun (WGS) entry which is preliminary data.</text>
</comment>
<gene>
    <name evidence="1" type="ORF">RHMOL_Rhmol05G0026500</name>
</gene>
<name>A0ACC0NK38_RHOML</name>
<evidence type="ECO:0000313" key="1">
    <source>
        <dbReference type="EMBL" id="KAI8553575.1"/>
    </source>
</evidence>
<reference evidence="1" key="1">
    <citation type="submission" date="2022-02" db="EMBL/GenBank/DDBJ databases">
        <title>Plant Genome Project.</title>
        <authorList>
            <person name="Zhang R.-G."/>
        </authorList>
    </citation>
    <scope>NUCLEOTIDE SEQUENCE</scope>
    <source>
        <strain evidence="1">AT1</strain>
    </source>
</reference>
<sequence length="302" mass="34746">MITKDHRGSEREFFSPWTKTKFTVDLPEFAKTIVLHSKNGWVVLLTCECCEQVPRVFLLNPFNRVKLEMPRRPPPFRARLSAIYMLEGTPNCVALGGPYRRLPPGLIAMAHPGDDDWKIFTIPSAVLDQRIVHMFFADRYLYLIDNYGRALRFNTIDFTMTNGFMGEKVNEFGTEDRDTYFLQCNKEVIRVSSTGLIPYGRFCMYGFTKTEWGFYKYNFTKAAWEALDEDEIRGKSWFLSNCGAKISSAAEGTPVEKVHFLSKLKKKGSFCLFSCDLNSPGKDAHSYFGNLCEKRTVWINMA</sequence>
<dbReference type="Proteomes" id="UP001062846">
    <property type="component" value="Chromosome 5"/>
</dbReference>
<organism evidence="1 2">
    <name type="scientific">Rhododendron molle</name>
    <name type="common">Chinese azalea</name>
    <name type="synonym">Azalea mollis</name>
    <dbReference type="NCBI Taxonomy" id="49168"/>
    <lineage>
        <taxon>Eukaryota</taxon>
        <taxon>Viridiplantae</taxon>
        <taxon>Streptophyta</taxon>
        <taxon>Embryophyta</taxon>
        <taxon>Tracheophyta</taxon>
        <taxon>Spermatophyta</taxon>
        <taxon>Magnoliopsida</taxon>
        <taxon>eudicotyledons</taxon>
        <taxon>Gunneridae</taxon>
        <taxon>Pentapetalae</taxon>
        <taxon>asterids</taxon>
        <taxon>Ericales</taxon>
        <taxon>Ericaceae</taxon>
        <taxon>Ericoideae</taxon>
        <taxon>Rhodoreae</taxon>
        <taxon>Rhododendron</taxon>
    </lineage>
</organism>
<dbReference type="EMBL" id="CM046392">
    <property type="protein sequence ID" value="KAI8553575.1"/>
    <property type="molecule type" value="Genomic_DNA"/>
</dbReference>
<evidence type="ECO:0000313" key="2">
    <source>
        <dbReference type="Proteomes" id="UP001062846"/>
    </source>
</evidence>
<accession>A0ACC0NK38</accession>
<protein>
    <submittedName>
        <fullName evidence="1">Uncharacterized protein</fullName>
    </submittedName>
</protein>
<keyword evidence="2" id="KW-1185">Reference proteome</keyword>
<proteinExistence type="predicted"/>